<evidence type="ECO:0000313" key="2">
    <source>
        <dbReference type="Proteomes" id="UP000717624"/>
    </source>
</evidence>
<dbReference type="EMBL" id="JAFBEB010000018">
    <property type="protein sequence ID" value="MBM7592025.1"/>
    <property type="molecule type" value="Genomic_DNA"/>
</dbReference>
<dbReference type="RefSeq" id="WP_204519671.1">
    <property type="nucleotide sequence ID" value="NZ_BAABIN010000034.1"/>
</dbReference>
<dbReference type="AlphaFoldDB" id="A0A938Y2C2"/>
<dbReference type="SUPFAM" id="SSF56112">
    <property type="entry name" value="Protein kinase-like (PK-like)"/>
    <property type="match status" value="1"/>
</dbReference>
<sequence length="350" mass="41137">MEAIKAALAEQYGFELIDYREAGGTTYLHTDIGQYYLQSVPAIYRYKSKFIERVKKHLQRTEGPSVLTASQTFKGQHYFIVDDELYYCYLGVREAALDNQPFAYGHALAQFHRATGNFSGDRLFAPYSSLGSWPKMWRKKLTHFALYRDELEQAKEEITPFDELLLTSFTYLYQLGDLSVQYLLDQHYAKVCKEAEAYGKIAYQNFDEGYILFDENGSFHLIGEWQWVIDTRTRDIGQWIKAETRRNGWRPETVAQFLDGYNSSSPLLDQEYPLLYAMLLYPGRYFKLVDMYRNLPHDEKTEVDAGHWKEIMNEELTELEELLCHFPHLVKSRYGVTIPTIDWLRRTSDR</sequence>
<accession>A0A938Y2C2</accession>
<dbReference type="Proteomes" id="UP000717624">
    <property type="component" value="Unassembled WGS sequence"/>
</dbReference>
<organism evidence="1 2">
    <name type="scientific">Brevibacillus fulvus</name>
    <dbReference type="NCBI Taxonomy" id="1125967"/>
    <lineage>
        <taxon>Bacteria</taxon>
        <taxon>Bacillati</taxon>
        <taxon>Bacillota</taxon>
        <taxon>Bacilli</taxon>
        <taxon>Bacillales</taxon>
        <taxon>Paenibacillaceae</taxon>
        <taxon>Brevibacillus</taxon>
    </lineage>
</organism>
<dbReference type="InterPro" id="IPR047175">
    <property type="entry name" value="CotS-like"/>
</dbReference>
<dbReference type="Gene3D" id="3.90.1200.10">
    <property type="match status" value="1"/>
</dbReference>
<protein>
    <submittedName>
        <fullName evidence="1">CotS family spore coat protein</fullName>
    </submittedName>
</protein>
<gene>
    <name evidence="1" type="ORF">JOD01_003677</name>
</gene>
<dbReference type="GO" id="GO:0042601">
    <property type="term" value="C:endospore-forming forespore"/>
    <property type="evidence" value="ECO:0007669"/>
    <property type="project" value="TreeGrafter"/>
</dbReference>
<proteinExistence type="predicted"/>
<comment type="caution">
    <text evidence="1">The sequence shown here is derived from an EMBL/GenBank/DDBJ whole genome shotgun (WGS) entry which is preliminary data.</text>
</comment>
<dbReference type="InterPro" id="IPR011009">
    <property type="entry name" value="Kinase-like_dom_sf"/>
</dbReference>
<keyword evidence="1" id="KW-0946">Virion</keyword>
<dbReference type="PANTHER" id="PTHR39179">
    <property type="entry name" value="SPORE COAT PROTEIN I"/>
    <property type="match status" value="1"/>
</dbReference>
<evidence type="ECO:0000313" key="1">
    <source>
        <dbReference type="EMBL" id="MBM7592025.1"/>
    </source>
</evidence>
<keyword evidence="1" id="KW-0167">Capsid protein</keyword>
<reference evidence="1" key="1">
    <citation type="submission" date="2021-01" db="EMBL/GenBank/DDBJ databases">
        <title>Genomic Encyclopedia of Type Strains, Phase IV (KMG-IV): sequencing the most valuable type-strain genomes for metagenomic binning, comparative biology and taxonomic classification.</title>
        <authorList>
            <person name="Goeker M."/>
        </authorList>
    </citation>
    <scope>NUCLEOTIDE SEQUENCE</scope>
    <source>
        <strain evidence="1">DSM 25523</strain>
    </source>
</reference>
<name>A0A938Y2C2_9BACL</name>
<keyword evidence="2" id="KW-1185">Reference proteome</keyword>
<dbReference type="PANTHER" id="PTHR39179:SF2">
    <property type="entry name" value="ENDOSPORE COAT-ASSOCIATED PROTEIN YUTH"/>
    <property type="match status" value="1"/>
</dbReference>